<organism evidence="4 5">
    <name type="scientific">Alloprevotella tannerae</name>
    <dbReference type="NCBI Taxonomy" id="76122"/>
    <lineage>
        <taxon>Bacteria</taxon>
        <taxon>Pseudomonadati</taxon>
        <taxon>Bacteroidota</taxon>
        <taxon>Bacteroidia</taxon>
        <taxon>Bacteroidales</taxon>
        <taxon>Prevotellaceae</taxon>
        <taxon>Alloprevotella</taxon>
    </lineage>
</organism>
<accession>A0A929RWU3</accession>
<feature type="signal peptide" evidence="2">
    <location>
        <begin position="1"/>
        <end position="18"/>
    </location>
</feature>
<keyword evidence="2" id="KW-0732">Signal</keyword>
<evidence type="ECO:0000256" key="1">
    <source>
        <dbReference type="ARBA" id="ARBA00022801"/>
    </source>
</evidence>
<protein>
    <submittedName>
        <fullName evidence="4">S9 family peptidase</fullName>
    </submittedName>
</protein>
<dbReference type="GO" id="GO:0004252">
    <property type="term" value="F:serine-type endopeptidase activity"/>
    <property type="evidence" value="ECO:0007669"/>
    <property type="project" value="TreeGrafter"/>
</dbReference>
<reference evidence="4" key="1">
    <citation type="submission" date="2020-04" db="EMBL/GenBank/DDBJ databases">
        <title>Deep metagenomics examines the oral microbiome during advanced dental caries in children, revealing novel taxa and co-occurrences with host molecules.</title>
        <authorList>
            <person name="Baker J.L."/>
            <person name="Morton J.T."/>
            <person name="Dinis M."/>
            <person name="Alvarez R."/>
            <person name="Tran N.C."/>
            <person name="Knight R."/>
            <person name="Edlund A."/>
        </authorList>
    </citation>
    <scope>NUCLEOTIDE SEQUENCE</scope>
    <source>
        <strain evidence="4">JCVI_34_bin.1</strain>
    </source>
</reference>
<dbReference type="RefSeq" id="WP_303764378.1">
    <property type="nucleotide sequence ID" value="NZ_JABZGR010000021.1"/>
</dbReference>
<dbReference type="SUPFAM" id="SSF53474">
    <property type="entry name" value="alpha/beta-Hydrolases"/>
    <property type="match status" value="1"/>
</dbReference>
<feature type="domain" description="Peptidase S9 prolyl oligopeptidase catalytic" evidence="3">
    <location>
        <begin position="609"/>
        <end position="811"/>
    </location>
</feature>
<comment type="caution">
    <text evidence="4">The sequence shown here is derived from an EMBL/GenBank/DDBJ whole genome shotgun (WGS) entry which is preliminary data.</text>
</comment>
<gene>
    <name evidence="4" type="ORF">HXK21_06860</name>
</gene>
<keyword evidence="1" id="KW-0378">Hydrolase</keyword>
<feature type="chain" id="PRO_5037114036" evidence="2">
    <location>
        <begin position="19"/>
        <end position="832"/>
    </location>
</feature>
<dbReference type="GO" id="GO:0006508">
    <property type="term" value="P:proteolysis"/>
    <property type="evidence" value="ECO:0007669"/>
    <property type="project" value="InterPro"/>
</dbReference>
<dbReference type="AlphaFoldDB" id="A0A929RWU3"/>
<evidence type="ECO:0000259" key="3">
    <source>
        <dbReference type="Pfam" id="PF00326"/>
    </source>
</evidence>
<dbReference type="PANTHER" id="PTHR42776">
    <property type="entry name" value="SERINE PEPTIDASE S9 FAMILY MEMBER"/>
    <property type="match status" value="1"/>
</dbReference>
<dbReference type="SUPFAM" id="SSF82171">
    <property type="entry name" value="DPP6 N-terminal domain-like"/>
    <property type="match status" value="1"/>
</dbReference>
<sequence length="832" mass="93956">MMKVFLSCLLLLPLSAFADTIHVDKAYLQGALVLQTPYQTDKTNMKGAAFDMEEVLSKNSTLIDLPTGDKTIRRATALPAIDNKPTLRALRFTLRTQDFLRPTIIAKNLSKYKMYLNGKEISAGQPFSLQPGESNVDILCLTKPEEKDSFNISVAGKDLNLLQINATGKRLYVRDDMILGPHPNYLSISPNGRYLAYSIVTVKKDGASVYETFIKDVKSQKVLNRYNAYTDVRWLPKADIMYGTREETGGRVLYTFDPATQQESVLASGIPTGSFEISPQRDYLIYRVEEDGQSYENGIKRIFQPDDRMPGWRKRQSLFRYDLKTGTMARLTFGKESVELEDISSDGRRLLLLYDRFDATQRPFHRKVILSLDLSANKVDTIYNNATFVESCSFSPDDKQILIKASPASFDGIGSEVKPDQFPNSFDYRLYLLDLATKQVRPILKNFKPSVNSVNWATGDKNIYFSADDGFDISYFKLNPRTEKVIKFSLPVTCLGSNSLSYNEAQPRLFFTGQTDHSAREMFLASLKDAKPAATRIGNIDFAKMMKDVALPACKDWSFKAERGDTIKGFYYVPANFDPNKKYPMIVYYYGGCTPTTKQLEYVYPVADFANQGYVVYVVEPSGAIGFGQEFAARHVNTWGDESSDDIIQGVKAFLKEHPFVDKSRIGCIGASYGGFMTQYLQTKTDIFACAISHAGISDIGAYWGGGYWGYSYGETAEYGSFPWNNPDLFVKHSPLYNADKIHTPLLLLHGTVDTNVPTDQSQAIFTALKILGRPTAYVAVEDQNHYIGDFTKRKAWQEIINAWFAMWLKQKPLWWNTLYPGDEFDKTNTTK</sequence>
<dbReference type="Gene3D" id="3.40.50.1820">
    <property type="entry name" value="alpha/beta hydrolase"/>
    <property type="match status" value="1"/>
</dbReference>
<dbReference type="PANTHER" id="PTHR42776:SF27">
    <property type="entry name" value="DIPEPTIDYL PEPTIDASE FAMILY MEMBER 6"/>
    <property type="match status" value="1"/>
</dbReference>
<dbReference type="InterPro" id="IPR029058">
    <property type="entry name" value="AB_hydrolase_fold"/>
</dbReference>
<dbReference type="Pfam" id="PF00326">
    <property type="entry name" value="Peptidase_S9"/>
    <property type="match status" value="1"/>
</dbReference>
<evidence type="ECO:0000313" key="4">
    <source>
        <dbReference type="EMBL" id="MBF0970745.1"/>
    </source>
</evidence>
<dbReference type="InterPro" id="IPR011042">
    <property type="entry name" value="6-blade_b-propeller_TolB-like"/>
</dbReference>
<evidence type="ECO:0000313" key="5">
    <source>
        <dbReference type="Proteomes" id="UP000704068"/>
    </source>
</evidence>
<proteinExistence type="predicted"/>
<dbReference type="Gene3D" id="2.120.10.30">
    <property type="entry name" value="TolB, C-terminal domain"/>
    <property type="match status" value="1"/>
</dbReference>
<name>A0A929RWU3_9BACT</name>
<evidence type="ECO:0000256" key="2">
    <source>
        <dbReference type="SAM" id="SignalP"/>
    </source>
</evidence>
<dbReference type="InterPro" id="IPR001375">
    <property type="entry name" value="Peptidase_S9_cat"/>
</dbReference>
<dbReference type="Proteomes" id="UP000704068">
    <property type="component" value="Unassembled WGS sequence"/>
</dbReference>
<dbReference type="EMBL" id="JABZGR010000021">
    <property type="protein sequence ID" value="MBF0970745.1"/>
    <property type="molecule type" value="Genomic_DNA"/>
</dbReference>